<reference evidence="3 4" key="1">
    <citation type="submission" date="2023-06" db="EMBL/GenBank/DDBJ databases">
        <title>Sporosarcina sp. nov., isolated from Korean traditional fermented seafood 'Jeotgal'.</title>
        <authorList>
            <person name="Yang A.I."/>
            <person name="Shin N.-R."/>
        </authorList>
    </citation>
    <scope>NUCLEOTIDE SEQUENCE [LARGE SCALE GENOMIC DNA]</scope>
    <source>
        <strain evidence="3 4">KCTC13119</strain>
    </source>
</reference>
<name>A0ABU4GE95_9BACL</name>
<evidence type="ECO:0000256" key="1">
    <source>
        <dbReference type="SAM" id="Coils"/>
    </source>
</evidence>
<evidence type="ECO:0000313" key="4">
    <source>
        <dbReference type="Proteomes" id="UP001282284"/>
    </source>
</evidence>
<dbReference type="EMBL" id="JAUBDI010000040">
    <property type="protein sequence ID" value="MDW0115309.1"/>
    <property type="molecule type" value="Genomic_DNA"/>
</dbReference>
<keyword evidence="4" id="KW-1185">Reference proteome</keyword>
<sequence>MAKSNKSQSRGRPKEWTNEELKQLALETKYKCHGKKLTPSLLEKETKVGRNTWTRRLKDYIDELNEPVIAAIPLSSSNETILPSVDLIFKKYDKNELALKNELLDLEILLYDFYKELQEYKEKEERYQNGQAEVQSLKDEVAKQRKRAAHYEQLYNNIVVSSVYPHLQGIQDSQIGKLNITEKLIDMEKYKMKNADLEDLSVYFPDTVINEEPEDSKNEKKSKNMKSLLNRFDL</sequence>
<evidence type="ECO:0000256" key="2">
    <source>
        <dbReference type="SAM" id="MobiDB-lite"/>
    </source>
</evidence>
<evidence type="ECO:0000313" key="3">
    <source>
        <dbReference type="EMBL" id="MDW0115309.1"/>
    </source>
</evidence>
<keyword evidence="1" id="KW-0175">Coiled coil</keyword>
<dbReference type="RefSeq" id="WP_317946908.1">
    <property type="nucleotide sequence ID" value="NZ_JAUBDI010000040.1"/>
</dbReference>
<feature type="region of interest" description="Disordered" evidence="2">
    <location>
        <begin position="212"/>
        <end position="234"/>
    </location>
</feature>
<accession>A0ABU4GE95</accession>
<comment type="caution">
    <text evidence="3">The sequence shown here is derived from an EMBL/GenBank/DDBJ whole genome shotgun (WGS) entry which is preliminary data.</text>
</comment>
<proteinExistence type="predicted"/>
<organism evidence="3 4">
    <name type="scientific">Sporosarcina saromensis</name>
    <dbReference type="NCBI Taxonomy" id="359365"/>
    <lineage>
        <taxon>Bacteria</taxon>
        <taxon>Bacillati</taxon>
        <taxon>Bacillota</taxon>
        <taxon>Bacilli</taxon>
        <taxon>Bacillales</taxon>
        <taxon>Caryophanaceae</taxon>
        <taxon>Sporosarcina</taxon>
    </lineage>
</organism>
<dbReference type="Proteomes" id="UP001282284">
    <property type="component" value="Unassembled WGS sequence"/>
</dbReference>
<gene>
    <name evidence="3" type="ORF">QT711_19345</name>
</gene>
<protein>
    <submittedName>
        <fullName evidence="3">Uncharacterized protein</fullName>
    </submittedName>
</protein>
<feature type="coiled-coil region" evidence="1">
    <location>
        <begin position="120"/>
        <end position="154"/>
    </location>
</feature>